<dbReference type="PROSITE" id="PS50968">
    <property type="entry name" value="BIOTINYL_LIPOYL"/>
    <property type="match status" value="1"/>
</dbReference>
<comment type="caution">
    <text evidence="8">The sequence shown here is derived from an EMBL/GenBank/DDBJ whole genome shotgun (WGS) entry which is preliminary data.</text>
</comment>
<evidence type="ECO:0000256" key="5">
    <source>
        <dbReference type="SAM" id="MobiDB-lite"/>
    </source>
</evidence>
<keyword evidence="4" id="KW-0012">Acyltransferase</keyword>
<dbReference type="InterPro" id="IPR000089">
    <property type="entry name" value="Biotin_lipoyl"/>
</dbReference>
<proteinExistence type="inferred from homology"/>
<dbReference type="GO" id="GO:0006086">
    <property type="term" value="P:pyruvate decarboxylation to acetyl-CoA"/>
    <property type="evidence" value="ECO:0007669"/>
    <property type="project" value="InterPro"/>
</dbReference>
<feature type="compositionally biased region" description="Low complexity" evidence="5">
    <location>
        <begin position="95"/>
        <end position="116"/>
    </location>
</feature>
<feature type="region of interest" description="Disordered" evidence="5">
    <location>
        <begin position="84"/>
        <end position="116"/>
    </location>
</feature>
<dbReference type="SUPFAM" id="SSF52777">
    <property type="entry name" value="CoA-dependent acyltransferases"/>
    <property type="match status" value="1"/>
</dbReference>
<evidence type="ECO:0000256" key="2">
    <source>
        <dbReference type="ARBA" id="ARBA00007317"/>
    </source>
</evidence>
<evidence type="ECO:0000313" key="9">
    <source>
        <dbReference type="Proteomes" id="UP000275048"/>
    </source>
</evidence>
<comment type="similarity">
    <text evidence="2 4">Belongs to the 2-oxoacid dehydrogenase family.</text>
</comment>
<dbReference type="GO" id="GO:0045254">
    <property type="term" value="C:pyruvate dehydrogenase complex"/>
    <property type="evidence" value="ECO:0007669"/>
    <property type="project" value="InterPro"/>
</dbReference>
<feature type="compositionally biased region" description="Pro residues" evidence="5">
    <location>
        <begin position="132"/>
        <end position="143"/>
    </location>
</feature>
<dbReference type="Pfam" id="PF02817">
    <property type="entry name" value="E3_binding"/>
    <property type="match status" value="1"/>
</dbReference>
<dbReference type="InterPro" id="IPR004167">
    <property type="entry name" value="PSBD"/>
</dbReference>
<feature type="region of interest" description="Disordered" evidence="5">
    <location>
        <begin position="128"/>
        <end position="150"/>
    </location>
</feature>
<dbReference type="PROSITE" id="PS51826">
    <property type="entry name" value="PSBD"/>
    <property type="match status" value="1"/>
</dbReference>
<dbReference type="RefSeq" id="WP_122937998.1">
    <property type="nucleotide sequence ID" value="NZ_JBHSNT010000007.1"/>
</dbReference>
<comment type="cofactor">
    <cofactor evidence="1 4">
        <name>(R)-lipoate</name>
        <dbReference type="ChEBI" id="CHEBI:83088"/>
    </cofactor>
</comment>
<dbReference type="SUPFAM" id="SSF47005">
    <property type="entry name" value="Peripheral subunit-binding domain of 2-oxo acid dehydrogenase complex"/>
    <property type="match status" value="1"/>
</dbReference>
<protein>
    <recommendedName>
        <fullName evidence="4">Dihydrolipoamide acetyltransferase component of pyruvate dehydrogenase complex</fullName>
        <ecNumber evidence="4">2.3.1.-</ecNumber>
    </recommendedName>
</protein>
<sequence length="478" mass="48298">MATTIRMPEVLANVTEAAIQAWLVAVGDSVAVGQPLAEIETDKAVVEYAAETAGTVLELLIAEGDSVDVGAAIAVMGEPGEVAAPPAPAVPPGPAASTTDAAAPPSDPESAAPVADAEPVFDEPVAAAPAAATPPGPAGPPAAEPGGRRFVSPVVRRIARDRGINLDGVTGSGPGGRIVRRDLEALLAVVSQAPAAPPTPAAPETPAALVASGASAEPPAPAAQAAPAASEAPVAPAAAVPAAAAAPAASGGLEPELIPHTRMRRTIARRLTESKNEVPHFYLSADCRVDRLLELRRELNAAGTVKVSVNDLVVKAVAGAFVDVPEANRTWTDEGVLQHRTVDIAVAVSLDDGLVTPVVRGVERLGVSALGRSIADLAERARSGGLRQHEIEGGSFAVSNLGMFGTQEFSAIINPPQAGILAVGAARRAPVVVDDAIEVGTVMTVTLSADHRVLDGALAARWLAAFVARIEHPLTILA</sequence>
<evidence type="ECO:0000256" key="3">
    <source>
        <dbReference type="ARBA" id="ARBA00022823"/>
    </source>
</evidence>
<dbReference type="GO" id="GO:0016746">
    <property type="term" value="F:acyltransferase activity"/>
    <property type="evidence" value="ECO:0007669"/>
    <property type="project" value="UniProtKB-KW"/>
</dbReference>
<dbReference type="PANTHER" id="PTHR23151">
    <property type="entry name" value="DIHYDROLIPOAMIDE ACETYL/SUCCINYL-TRANSFERASE-RELATED"/>
    <property type="match status" value="1"/>
</dbReference>
<dbReference type="Proteomes" id="UP000275048">
    <property type="component" value="Unassembled WGS sequence"/>
</dbReference>
<dbReference type="SUPFAM" id="SSF51230">
    <property type="entry name" value="Single hybrid motif"/>
    <property type="match status" value="1"/>
</dbReference>
<dbReference type="Gene3D" id="2.40.50.100">
    <property type="match status" value="1"/>
</dbReference>
<keyword evidence="3 4" id="KW-0450">Lipoyl</keyword>
<accession>A0A3M8A3L4</accession>
<feature type="compositionally biased region" description="Low complexity" evidence="5">
    <location>
        <begin position="204"/>
        <end position="227"/>
    </location>
</feature>
<dbReference type="CDD" id="cd06849">
    <property type="entry name" value="lipoyl_domain"/>
    <property type="match status" value="1"/>
</dbReference>
<feature type="region of interest" description="Disordered" evidence="5">
    <location>
        <begin position="195"/>
        <end position="227"/>
    </location>
</feature>
<feature type="compositionally biased region" description="Pro residues" evidence="5">
    <location>
        <begin position="85"/>
        <end position="94"/>
    </location>
</feature>
<dbReference type="PANTHER" id="PTHR23151:SF90">
    <property type="entry name" value="DIHYDROLIPOYLLYSINE-RESIDUE ACETYLTRANSFERASE COMPONENT OF PYRUVATE DEHYDROGENASE COMPLEX, MITOCHONDRIAL-RELATED"/>
    <property type="match status" value="1"/>
</dbReference>
<dbReference type="Gene3D" id="4.10.320.10">
    <property type="entry name" value="E3-binding domain"/>
    <property type="match status" value="1"/>
</dbReference>
<evidence type="ECO:0000256" key="4">
    <source>
        <dbReference type="RuleBase" id="RU003423"/>
    </source>
</evidence>
<reference evidence="8 9" key="1">
    <citation type="submission" date="2018-10" db="EMBL/GenBank/DDBJ databases">
        <title>Isolation, diversity and antibacterial activity of antinobacteria from the wheat rhizosphere soil.</title>
        <authorList>
            <person name="Sun T."/>
        </authorList>
    </citation>
    <scope>NUCLEOTIDE SEQUENCE [LARGE SCALE GENOMIC DNA]</scope>
    <source>
        <strain evidence="8 9">SJ-23</strain>
    </source>
</reference>
<dbReference type="AlphaFoldDB" id="A0A3M8A3L4"/>
<evidence type="ECO:0000259" key="6">
    <source>
        <dbReference type="PROSITE" id="PS50968"/>
    </source>
</evidence>
<evidence type="ECO:0000256" key="1">
    <source>
        <dbReference type="ARBA" id="ARBA00001938"/>
    </source>
</evidence>
<dbReference type="Pfam" id="PF00198">
    <property type="entry name" value="2-oxoacid_dh"/>
    <property type="match status" value="1"/>
</dbReference>
<evidence type="ECO:0000313" key="8">
    <source>
        <dbReference type="EMBL" id="RNB45696.1"/>
    </source>
</evidence>
<dbReference type="InterPro" id="IPR001078">
    <property type="entry name" value="2-oxoacid_DH_actylTfrase"/>
</dbReference>
<dbReference type="EMBL" id="RHHB01000043">
    <property type="protein sequence ID" value="RNB45696.1"/>
    <property type="molecule type" value="Genomic_DNA"/>
</dbReference>
<organism evidence="8 9">
    <name type="scientific">Agromyces tardus</name>
    <dbReference type="NCBI Taxonomy" id="2583849"/>
    <lineage>
        <taxon>Bacteria</taxon>
        <taxon>Bacillati</taxon>
        <taxon>Actinomycetota</taxon>
        <taxon>Actinomycetes</taxon>
        <taxon>Micrococcales</taxon>
        <taxon>Microbacteriaceae</taxon>
        <taxon>Agromyces</taxon>
    </lineage>
</organism>
<name>A0A3M8A3L4_9MICO</name>
<dbReference type="Gene3D" id="3.30.559.10">
    <property type="entry name" value="Chloramphenicol acetyltransferase-like domain"/>
    <property type="match status" value="1"/>
</dbReference>
<gene>
    <name evidence="8" type="ORF">EDM22_15560</name>
</gene>
<dbReference type="Pfam" id="PF00364">
    <property type="entry name" value="Biotin_lipoyl"/>
    <property type="match status" value="1"/>
</dbReference>
<feature type="domain" description="Peripheral subunit-binding (PSBD)" evidence="7">
    <location>
        <begin position="150"/>
        <end position="187"/>
    </location>
</feature>
<dbReference type="InterPro" id="IPR045257">
    <property type="entry name" value="E2/Pdx1"/>
</dbReference>
<dbReference type="InterPro" id="IPR023213">
    <property type="entry name" value="CAT-like_dom_sf"/>
</dbReference>
<dbReference type="InterPro" id="IPR036625">
    <property type="entry name" value="E3-bd_dom_sf"/>
</dbReference>
<feature type="domain" description="Lipoyl-binding" evidence="6">
    <location>
        <begin position="2"/>
        <end position="77"/>
    </location>
</feature>
<keyword evidence="4" id="KW-0808">Transferase</keyword>
<dbReference type="OrthoDB" id="9805770at2"/>
<dbReference type="InterPro" id="IPR011053">
    <property type="entry name" value="Single_hybrid_motif"/>
</dbReference>
<dbReference type="EC" id="2.3.1.-" evidence="4"/>
<keyword evidence="9" id="KW-1185">Reference proteome</keyword>
<evidence type="ECO:0000259" key="7">
    <source>
        <dbReference type="PROSITE" id="PS51826"/>
    </source>
</evidence>